<reference evidence="1 2" key="1">
    <citation type="submission" date="2016-11" db="EMBL/GenBank/DDBJ databases">
        <authorList>
            <person name="Jaros S."/>
            <person name="Januszkiewicz K."/>
            <person name="Wedrychowicz H."/>
        </authorList>
    </citation>
    <scope>NUCLEOTIDE SEQUENCE [LARGE SCALE GENOMIC DNA]</scope>
    <source>
        <strain evidence="1 2">DSM 17918</strain>
    </source>
</reference>
<evidence type="ECO:0000313" key="2">
    <source>
        <dbReference type="Proteomes" id="UP000184088"/>
    </source>
</evidence>
<dbReference type="RefSeq" id="WP_073342037.1">
    <property type="nucleotide sequence ID" value="NZ_FQVH01000006.1"/>
</dbReference>
<dbReference type="AlphaFoldDB" id="A0A1M4WNG0"/>
<dbReference type="InterPro" id="IPR021377">
    <property type="entry name" value="DUF3006"/>
</dbReference>
<dbReference type="EMBL" id="FQVH01000006">
    <property type="protein sequence ID" value="SHE82755.1"/>
    <property type="molecule type" value="Genomic_DNA"/>
</dbReference>
<dbReference type="Pfam" id="PF11213">
    <property type="entry name" value="DUF3006"/>
    <property type="match status" value="1"/>
</dbReference>
<keyword evidence="2" id="KW-1185">Reference proteome</keyword>
<dbReference type="Proteomes" id="UP000184088">
    <property type="component" value="Unassembled WGS sequence"/>
</dbReference>
<evidence type="ECO:0008006" key="3">
    <source>
        <dbReference type="Google" id="ProtNLM"/>
    </source>
</evidence>
<name>A0A1M4WNG0_9THEO</name>
<dbReference type="STRING" id="1121256.SAMN02746089_00859"/>
<evidence type="ECO:0000313" key="1">
    <source>
        <dbReference type="EMBL" id="SHE82755.1"/>
    </source>
</evidence>
<proteinExistence type="predicted"/>
<gene>
    <name evidence="1" type="ORF">SAMN02746089_00859</name>
</gene>
<dbReference type="Gene3D" id="6.20.120.50">
    <property type="match status" value="1"/>
</dbReference>
<organism evidence="1 2">
    <name type="scientific">Caldanaerobius fijiensis DSM 17918</name>
    <dbReference type="NCBI Taxonomy" id="1121256"/>
    <lineage>
        <taxon>Bacteria</taxon>
        <taxon>Bacillati</taxon>
        <taxon>Bacillota</taxon>
        <taxon>Clostridia</taxon>
        <taxon>Thermoanaerobacterales</taxon>
        <taxon>Thermoanaerobacteraceae</taxon>
        <taxon>Caldanaerobius</taxon>
    </lineage>
</organism>
<accession>A0A1M4WNG0</accession>
<sequence length="71" mass="8138">MAYGIIDRFEGDMAIIETGDKIISIKRHLLPPYASEGDVIDLKSMKVDVAKTQSRKNKINRLMRDVWEDSD</sequence>
<dbReference type="OrthoDB" id="164847at2"/>
<protein>
    <recommendedName>
        <fullName evidence="3">DUF3006 domain-containing protein</fullName>
    </recommendedName>
</protein>